<accession>A0A267EPK8</accession>
<feature type="compositionally biased region" description="Basic residues" evidence="1">
    <location>
        <begin position="165"/>
        <end position="175"/>
    </location>
</feature>
<feature type="region of interest" description="Disordered" evidence="1">
    <location>
        <begin position="584"/>
        <end position="723"/>
    </location>
</feature>
<keyword evidence="3" id="KW-1185">Reference proteome</keyword>
<feature type="compositionally biased region" description="Basic and acidic residues" evidence="1">
    <location>
        <begin position="636"/>
        <end position="648"/>
    </location>
</feature>
<evidence type="ECO:0000256" key="1">
    <source>
        <dbReference type="SAM" id="MobiDB-lite"/>
    </source>
</evidence>
<feature type="region of interest" description="Disordered" evidence="1">
    <location>
        <begin position="358"/>
        <end position="395"/>
    </location>
</feature>
<protein>
    <submittedName>
        <fullName evidence="2">Uncharacterized protein</fullName>
    </submittedName>
</protein>
<dbReference type="AlphaFoldDB" id="A0A267EPK8"/>
<feature type="compositionally biased region" description="Acidic residues" evidence="1">
    <location>
        <begin position="365"/>
        <end position="387"/>
    </location>
</feature>
<feature type="compositionally biased region" description="Polar residues" evidence="1">
    <location>
        <begin position="188"/>
        <end position="198"/>
    </location>
</feature>
<comment type="caution">
    <text evidence="2">The sequence shown here is derived from an EMBL/GenBank/DDBJ whole genome shotgun (WGS) entry which is preliminary data.</text>
</comment>
<dbReference type="STRING" id="282301.A0A267EPK8"/>
<feature type="compositionally biased region" description="Polar residues" evidence="1">
    <location>
        <begin position="147"/>
        <end position="164"/>
    </location>
</feature>
<feature type="compositionally biased region" description="Basic and acidic residues" evidence="1">
    <location>
        <begin position="202"/>
        <end position="222"/>
    </location>
</feature>
<feature type="compositionally biased region" description="Polar residues" evidence="1">
    <location>
        <begin position="710"/>
        <end position="723"/>
    </location>
</feature>
<feature type="compositionally biased region" description="Basic residues" evidence="1">
    <location>
        <begin position="1"/>
        <end position="11"/>
    </location>
</feature>
<gene>
    <name evidence="2" type="ORF">BOX15_Mlig017659g1</name>
</gene>
<feature type="compositionally biased region" description="Polar residues" evidence="1">
    <location>
        <begin position="118"/>
        <end position="138"/>
    </location>
</feature>
<name>A0A267EPK8_9PLAT</name>
<reference evidence="2 3" key="1">
    <citation type="submission" date="2017-06" db="EMBL/GenBank/DDBJ databases">
        <title>A platform for efficient transgenesis in Macrostomum lignano, a flatworm model organism for stem cell research.</title>
        <authorList>
            <person name="Berezikov E."/>
        </authorList>
    </citation>
    <scope>NUCLEOTIDE SEQUENCE [LARGE SCALE GENOMIC DNA]</scope>
    <source>
        <strain evidence="2">DV1</strain>
        <tissue evidence="2">Whole organism</tissue>
    </source>
</reference>
<feature type="compositionally biased region" description="Low complexity" evidence="1">
    <location>
        <begin position="655"/>
        <end position="709"/>
    </location>
</feature>
<feature type="region of interest" description="Disordered" evidence="1">
    <location>
        <begin position="1"/>
        <end position="222"/>
    </location>
</feature>
<dbReference type="Proteomes" id="UP000215902">
    <property type="component" value="Unassembled WGS sequence"/>
</dbReference>
<evidence type="ECO:0000313" key="3">
    <source>
        <dbReference type="Proteomes" id="UP000215902"/>
    </source>
</evidence>
<feature type="region of interest" description="Disordered" evidence="1">
    <location>
        <begin position="507"/>
        <end position="531"/>
    </location>
</feature>
<organism evidence="2 3">
    <name type="scientific">Macrostomum lignano</name>
    <dbReference type="NCBI Taxonomy" id="282301"/>
    <lineage>
        <taxon>Eukaryota</taxon>
        <taxon>Metazoa</taxon>
        <taxon>Spiralia</taxon>
        <taxon>Lophotrochozoa</taxon>
        <taxon>Platyhelminthes</taxon>
        <taxon>Rhabditophora</taxon>
        <taxon>Macrostomorpha</taxon>
        <taxon>Macrostomida</taxon>
        <taxon>Macrostomidae</taxon>
        <taxon>Macrostomum</taxon>
    </lineage>
</organism>
<sequence>MPWLHKSKKSSKAGSFGDCPAAGKSGKVPQAASPQQQLHQPAASHDELQAALHSVLEALRNLTEKQRQGPPASPPQHQPEAPQRRHRSSQEKKLADEKQQQQQQQQQQPEPPPISGETFRNLQNYFSRISSRGRSSTEAAVAVSIEESGTTFGTDQLDPPSSASRLRRRNFRPTRRQLLPPEADIVSGLTSEDLQASDASGDGDKDETAADDATERHDGSPTRRCFRGELVEADVTPERARSIRSPQPPTLTALGCSVVTHCGCPSQQAAAILLIRQEPSVCRPPARAPNQQLPQCDEQHRCSTKSLLIRDAVPEALKPPTEPSVAEAAEKSADCGVAPCSTALNTCADGDSISKTGTSCSTDAAGEDGEADSSGSEGEEGGIETETEAGSAVNGNTGAWTGCREAGNTVGANGNTGAWTGCREAVGANGNTGAWMGCREAGSAVGANGNNGAWMGCRAGGPQNPLQVHSVIESKLLESACESFPPTEAELAAPSSSNAVDSELPRFGKVELPPEPPRTAELGCNSSGSASSATTLEVLDNGNDDCDTEAGEGGSCCTFDPGKSSGFAQLLLTLDRAQRRLEGLAPSAVPPPSGDSAEPPLAPAAQQQQQQQRLYKQRASVQTLNQMLQRSPFVCRGRDRSPSTDETQHHHHQQQQHQQQQQQQHQQQQHQQQHQQHQQQQHQQQQHQQQHQQHQQQQQQQQHHQQQQQPWQPVQRQSPTAWQQSSWTLHQQLACQPQLSDLNQSNPQSDKLIVTTAASLMTLTQSLQRCVLQIEAAVSRLNGNSIS</sequence>
<dbReference type="EMBL" id="NIVC01001897">
    <property type="protein sequence ID" value="PAA62817.1"/>
    <property type="molecule type" value="Genomic_DNA"/>
</dbReference>
<feature type="compositionally biased region" description="Basic and acidic residues" evidence="1">
    <location>
        <begin position="88"/>
        <end position="99"/>
    </location>
</feature>
<evidence type="ECO:0000313" key="2">
    <source>
        <dbReference type="EMBL" id="PAA62817.1"/>
    </source>
</evidence>
<proteinExistence type="predicted"/>
<feature type="compositionally biased region" description="Polar residues" evidence="1">
    <location>
        <begin position="619"/>
        <end position="629"/>
    </location>
</feature>